<keyword evidence="1" id="KW-1133">Transmembrane helix</keyword>
<dbReference type="OrthoDB" id="966190at2"/>
<evidence type="ECO:0000256" key="1">
    <source>
        <dbReference type="SAM" id="Phobius"/>
    </source>
</evidence>
<keyword evidence="1" id="KW-0472">Membrane</keyword>
<dbReference type="RefSeq" id="WP_091512725.1">
    <property type="nucleotide sequence ID" value="NZ_FOLE01000006.1"/>
</dbReference>
<feature type="transmembrane region" description="Helical" evidence="1">
    <location>
        <begin position="348"/>
        <end position="367"/>
    </location>
</feature>
<name>A0A1I1KBB7_9BACT</name>
<proteinExistence type="predicted"/>
<organism evidence="2 3">
    <name type="scientific">Flexibacter flexilis DSM 6793</name>
    <dbReference type="NCBI Taxonomy" id="927664"/>
    <lineage>
        <taxon>Bacteria</taxon>
        <taxon>Pseudomonadati</taxon>
        <taxon>Bacteroidota</taxon>
        <taxon>Cytophagia</taxon>
        <taxon>Cytophagales</taxon>
        <taxon>Flexibacteraceae</taxon>
        <taxon>Flexibacter</taxon>
    </lineage>
</organism>
<dbReference type="AlphaFoldDB" id="A0A1I1KBB7"/>
<evidence type="ECO:0000313" key="2">
    <source>
        <dbReference type="EMBL" id="SFC54840.1"/>
    </source>
</evidence>
<evidence type="ECO:0000313" key="3">
    <source>
        <dbReference type="Proteomes" id="UP000199514"/>
    </source>
</evidence>
<dbReference type="EMBL" id="FOLE01000006">
    <property type="protein sequence ID" value="SFC54840.1"/>
    <property type="molecule type" value="Genomic_DNA"/>
</dbReference>
<dbReference type="STRING" id="927664.SAMN05421780_106215"/>
<keyword evidence="1" id="KW-0812">Transmembrane</keyword>
<sequence>MGITGITIVTYLLVLFALYVFLKYNDEWIALIVFFFISSGLNRYNVVMDKKASWVRVAYSRGVDFFKMTDELGLEALNLFLFGTTMLSISYFYFSVQLKNVKVKKKDTPQQLNAYLNIHQPTIIFGFIGIFVVNTVTKAFGSLLSGAGSYLMLFGMALGGMIVLIYITIQSLSLRQNFFSKILLTVIMLFAIVNSYDPYLRFQFLSWAIAAGIVFLKNKSITQKLMYYVVGGSAIIIVFAIAGVSRSQNLSKLSVSEIMDKALARSSNAEDSNMLDGFMMTLQVYPQHLNYQYGMQHLEILMRPIPRALWPDKPPGGYANKLGLNDNMQGNYVGISESLYGTFYGEGAIIGIILFCILYGYLFAKAFQYADRYSSDIKYLLKGVILASTIPLMRGGDLPGIIAFVGMSYWPIFLLLRGYTNYINAENLRKKRINSRLAHQAKLMQQNQNLTKTDATI</sequence>
<protein>
    <recommendedName>
        <fullName evidence="4">Oligosaccharide repeat unit polymerase</fullName>
    </recommendedName>
</protein>
<evidence type="ECO:0008006" key="4">
    <source>
        <dbReference type="Google" id="ProtNLM"/>
    </source>
</evidence>
<feature type="transmembrane region" description="Helical" evidence="1">
    <location>
        <begin position="225"/>
        <end position="244"/>
    </location>
</feature>
<feature type="transmembrane region" description="Helical" evidence="1">
    <location>
        <begin position="379"/>
        <end position="395"/>
    </location>
</feature>
<feature type="transmembrane region" description="Helical" evidence="1">
    <location>
        <begin position="202"/>
        <end position="218"/>
    </location>
</feature>
<dbReference type="Proteomes" id="UP000199514">
    <property type="component" value="Unassembled WGS sequence"/>
</dbReference>
<gene>
    <name evidence="2" type="ORF">SAMN05421780_106215</name>
</gene>
<keyword evidence="3" id="KW-1185">Reference proteome</keyword>
<feature type="transmembrane region" description="Helical" evidence="1">
    <location>
        <begin position="401"/>
        <end position="422"/>
    </location>
</feature>
<feature type="transmembrane region" description="Helical" evidence="1">
    <location>
        <begin position="178"/>
        <end position="196"/>
    </location>
</feature>
<feature type="transmembrane region" description="Helical" evidence="1">
    <location>
        <begin position="76"/>
        <end position="94"/>
    </location>
</feature>
<feature type="transmembrane region" description="Helical" evidence="1">
    <location>
        <begin position="114"/>
        <end position="133"/>
    </location>
</feature>
<accession>A0A1I1KBB7</accession>
<reference evidence="2 3" key="1">
    <citation type="submission" date="2016-10" db="EMBL/GenBank/DDBJ databases">
        <authorList>
            <person name="de Groot N.N."/>
        </authorList>
    </citation>
    <scope>NUCLEOTIDE SEQUENCE [LARGE SCALE GENOMIC DNA]</scope>
    <source>
        <strain evidence="2 3">DSM 6793</strain>
    </source>
</reference>
<feature type="transmembrane region" description="Helical" evidence="1">
    <location>
        <begin position="139"/>
        <end position="166"/>
    </location>
</feature>
<feature type="transmembrane region" description="Helical" evidence="1">
    <location>
        <begin position="29"/>
        <end position="46"/>
    </location>
</feature>
<feature type="transmembrane region" description="Helical" evidence="1">
    <location>
        <begin position="6"/>
        <end position="22"/>
    </location>
</feature>